<evidence type="ECO:0000259" key="15">
    <source>
        <dbReference type="PROSITE" id="PS50011"/>
    </source>
</evidence>
<dbReference type="InterPro" id="IPR008271">
    <property type="entry name" value="Ser/Thr_kinase_AS"/>
</dbReference>
<feature type="domain" description="EGF-like" evidence="16">
    <location>
        <begin position="404"/>
        <end position="447"/>
    </location>
</feature>
<dbReference type="InterPro" id="IPR011009">
    <property type="entry name" value="Kinase-like_dom_sf"/>
</dbReference>
<comment type="caution">
    <text evidence="12">Lacks conserved residue(s) required for the propagation of feature annotation.</text>
</comment>
<dbReference type="Gene3D" id="1.10.510.10">
    <property type="entry name" value="Transferase(Phosphotransferase) domain 1"/>
    <property type="match status" value="1"/>
</dbReference>
<dbReference type="Pfam" id="PF07714">
    <property type="entry name" value="PK_Tyr_Ser-Thr"/>
    <property type="match status" value="1"/>
</dbReference>
<dbReference type="InterPro" id="IPR017441">
    <property type="entry name" value="Protein_kinase_ATP_BS"/>
</dbReference>
<evidence type="ECO:0000256" key="5">
    <source>
        <dbReference type="ARBA" id="ARBA00022729"/>
    </source>
</evidence>
<dbReference type="Gene3D" id="3.30.200.20">
    <property type="entry name" value="Phosphorylase Kinase, domain 1"/>
    <property type="match status" value="1"/>
</dbReference>
<dbReference type="CDD" id="cd00054">
    <property type="entry name" value="EGF_CA"/>
    <property type="match status" value="1"/>
</dbReference>
<keyword evidence="9 13" id="KW-0067">ATP-binding</keyword>
<keyword evidence="14" id="KW-0812">Transmembrane</keyword>
<dbReference type="FunFam" id="2.10.25.10:FF:000038">
    <property type="entry name" value="Fibrillin 2"/>
    <property type="match status" value="1"/>
</dbReference>
<evidence type="ECO:0000256" key="12">
    <source>
        <dbReference type="PROSITE-ProRule" id="PRU00076"/>
    </source>
</evidence>
<dbReference type="InterPro" id="IPR000742">
    <property type="entry name" value="EGF"/>
</dbReference>
<feature type="domain" description="Protein kinase" evidence="15">
    <location>
        <begin position="512"/>
        <end position="779"/>
    </location>
</feature>
<evidence type="ECO:0000256" key="10">
    <source>
        <dbReference type="ARBA" id="ARBA00023157"/>
    </source>
</evidence>
<evidence type="ECO:0000256" key="13">
    <source>
        <dbReference type="PROSITE-ProRule" id="PRU10141"/>
    </source>
</evidence>
<dbReference type="FunFam" id="3.30.200.20:FF:000337">
    <property type="entry name" value="Wall-associated receptor kinase 3"/>
    <property type="match status" value="1"/>
</dbReference>
<dbReference type="PROSITE" id="PS00010">
    <property type="entry name" value="ASX_HYDROXYL"/>
    <property type="match status" value="1"/>
</dbReference>
<name>A0ABC9B534_9POAL</name>
<dbReference type="EMBL" id="OZ075134">
    <property type="protein sequence ID" value="CAL4991760.1"/>
    <property type="molecule type" value="Genomic_DNA"/>
</dbReference>
<dbReference type="InterPro" id="IPR001881">
    <property type="entry name" value="EGF-like_Ca-bd_dom"/>
</dbReference>
<accession>A0ABC9B534</accession>
<evidence type="ECO:0000256" key="9">
    <source>
        <dbReference type="ARBA" id="ARBA00022840"/>
    </source>
</evidence>
<keyword evidence="11" id="KW-0325">Glycoprotein</keyword>
<dbReference type="InterPro" id="IPR045274">
    <property type="entry name" value="WAK-like"/>
</dbReference>
<dbReference type="SUPFAM" id="SSF57196">
    <property type="entry name" value="EGF/Laminin"/>
    <property type="match status" value="1"/>
</dbReference>
<dbReference type="SMART" id="SM00220">
    <property type="entry name" value="S_TKc"/>
    <property type="match status" value="1"/>
</dbReference>
<keyword evidence="5" id="KW-0732">Signal</keyword>
<keyword evidence="8" id="KW-0418">Kinase</keyword>
<feature type="binding site" evidence="13">
    <location>
        <position position="540"/>
    </location>
    <ligand>
        <name>ATP</name>
        <dbReference type="ChEBI" id="CHEBI:30616"/>
    </ligand>
</feature>
<dbReference type="Gene3D" id="2.10.25.10">
    <property type="entry name" value="Laminin"/>
    <property type="match status" value="1"/>
</dbReference>
<dbReference type="PANTHER" id="PTHR27005:SF497">
    <property type="entry name" value="PROTEIN KINASE DOMAIN-CONTAINING PROTEIN"/>
    <property type="match status" value="1"/>
</dbReference>
<keyword evidence="14" id="KW-1133">Transmembrane helix</keyword>
<dbReference type="PROSITE" id="PS00108">
    <property type="entry name" value="PROTEIN_KINASE_ST"/>
    <property type="match status" value="1"/>
</dbReference>
<keyword evidence="4" id="KW-0808">Transferase</keyword>
<dbReference type="SUPFAM" id="SSF56112">
    <property type="entry name" value="Protein kinase-like (PK-like)"/>
    <property type="match status" value="1"/>
</dbReference>
<evidence type="ECO:0000256" key="1">
    <source>
        <dbReference type="ARBA" id="ARBA00004479"/>
    </source>
</evidence>
<comment type="subcellular location">
    <subcellularLocation>
        <location evidence="1">Membrane</location>
        <topology evidence="1">Single-pass type I membrane protein</topology>
    </subcellularLocation>
</comment>
<evidence type="ECO:0000256" key="3">
    <source>
        <dbReference type="ARBA" id="ARBA00022536"/>
    </source>
</evidence>
<dbReference type="InterPro" id="IPR018097">
    <property type="entry name" value="EGF_Ca-bd_CS"/>
</dbReference>
<reference evidence="18" key="1">
    <citation type="submission" date="2024-06" db="EMBL/GenBank/DDBJ databases">
        <authorList>
            <person name="Ryan C."/>
        </authorList>
    </citation>
    <scope>NUCLEOTIDE SEQUENCE [LARGE SCALE GENOMIC DNA]</scope>
</reference>
<dbReference type="CDD" id="cd14066">
    <property type="entry name" value="STKc_IRAK"/>
    <property type="match status" value="1"/>
</dbReference>
<dbReference type="PROSITE" id="PS01187">
    <property type="entry name" value="EGF_CA"/>
    <property type="match status" value="1"/>
</dbReference>
<keyword evidence="7 13" id="KW-0547">Nucleotide-binding</keyword>
<gene>
    <name evidence="17" type="ORF">URODEC1_LOCUS60798</name>
</gene>
<proteinExistence type="predicted"/>
<dbReference type="SMART" id="SM00181">
    <property type="entry name" value="EGF"/>
    <property type="match status" value="2"/>
</dbReference>
<dbReference type="InterPro" id="IPR025287">
    <property type="entry name" value="WAK_GUB"/>
</dbReference>
<keyword evidence="6" id="KW-0677">Repeat</keyword>
<dbReference type="GO" id="GO:0004674">
    <property type="term" value="F:protein serine/threonine kinase activity"/>
    <property type="evidence" value="ECO:0007669"/>
    <property type="project" value="UniProtKB-KW"/>
</dbReference>
<keyword evidence="14" id="KW-0472">Membrane</keyword>
<evidence type="ECO:0000313" key="17">
    <source>
        <dbReference type="EMBL" id="CAL4991760.1"/>
    </source>
</evidence>
<sequence>MVCNPNLSKCMQHMSLAYIVDPYSIEHTLMAAPCSQLFRSQLPVPVPTMILLLLLAVASDHFILAAAAKQPPPPIARPGCRDKCGSISVPFPFGIGPGCFLAHQFEVYCNDSSSPPRAFLASTSDTYQLTGEAGISNASAPFRFNETAISPSPIEVIDISVDRNEVRAYGAVSSYCTKSEAEQVLKLQRTAVAPYKTLWPLTVSMERNALVGVGMDVEARLGGSMYMDLEGEPSQWFSTSCTSAASLRRGRLYQPVNGSCSGFGCCEAPFAGRGDRLFLPQFAVSFKPENTTHASDDWKQYPCSYGMVVESSWYNFSTPDLYGYEVLPKRLQRGVPFVIDFSVMTDQNGSCPGIGQQPPPGYACASDNSFCTNVSTEAGGSYSYVCECTKYYEGNPYITNGCQDIDECKRPDLYPCSSNGVCKNRLGGYDCPCKRGMKGDGKAGTCKDIIPLVAKVIVGALGLILLMVILFLIILRKEKRKMREFYRKNGGPILEKAKIIKLFKKEELKPILKSDNFIGKGGFGEVYRGHLHNQLVAVKKPISGSVLEIEQFANEVIIQSQVIHKNIVRLIGCCLEVDIPMLVYEFLSKGSLDDILHSDNKVPINLDMRLRIAAESADGLAYMHSKTTTKILHGDVKSANILLDDNFMPKISDFGISRLIQRDKQHTLSIIGDKSYMDPIYLQTGLLTEKSDVYSFGVVILELISRKKATHSDNNSLVRSFLEAHKKEKKATEYFDNEIAKAGELELLDSLTEMAVECLNLDVDQRPTMTEVAERLLKLSRSRGL</sequence>
<dbReference type="GO" id="GO:0016020">
    <property type="term" value="C:membrane"/>
    <property type="evidence" value="ECO:0007669"/>
    <property type="project" value="UniProtKB-SubCell"/>
</dbReference>
<evidence type="ECO:0000256" key="11">
    <source>
        <dbReference type="ARBA" id="ARBA00023180"/>
    </source>
</evidence>
<protein>
    <submittedName>
        <fullName evidence="17">Uncharacterized protein</fullName>
    </submittedName>
</protein>
<evidence type="ECO:0000256" key="14">
    <source>
        <dbReference type="SAM" id="Phobius"/>
    </source>
</evidence>
<dbReference type="InterPro" id="IPR049883">
    <property type="entry name" value="NOTCH1_EGF-like"/>
</dbReference>
<dbReference type="GO" id="GO:0005524">
    <property type="term" value="F:ATP binding"/>
    <property type="evidence" value="ECO:0007669"/>
    <property type="project" value="UniProtKB-UniRule"/>
</dbReference>
<dbReference type="Proteomes" id="UP001497457">
    <property type="component" value="Chromosome 24b"/>
</dbReference>
<dbReference type="InterPro" id="IPR000152">
    <property type="entry name" value="EGF-type_Asp/Asn_hydroxyl_site"/>
</dbReference>
<dbReference type="InterPro" id="IPR000719">
    <property type="entry name" value="Prot_kinase_dom"/>
</dbReference>
<dbReference type="PROSITE" id="PS50026">
    <property type="entry name" value="EGF_3"/>
    <property type="match status" value="1"/>
</dbReference>
<evidence type="ECO:0000256" key="4">
    <source>
        <dbReference type="ARBA" id="ARBA00022679"/>
    </source>
</evidence>
<dbReference type="FunFam" id="1.10.510.10:FF:000606">
    <property type="entry name" value="Wall-associated receptor kinase 3"/>
    <property type="match status" value="1"/>
</dbReference>
<dbReference type="InterPro" id="IPR001245">
    <property type="entry name" value="Ser-Thr/Tyr_kinase_cat_dom"/>
</dbReference>
<dbReference type="Pfam" id="PF13947">
    <property type="entry name" value="GUB_WAK_bind"/>
    <property type="match status" value="1"/>
</dbReference>
<evidence type="ECO:0000313" key="18">
    <source>
        <dbReference type="Proteomes" id="UP001497457"/>
    </source>
</evidence>
<evidence type="ECO:0000256" key="2">
    <source>
        <dbReference type="ARBA" id="ARBA00022527"/>
    </source>
</evidence>
<feature type="transmembrane region" description="Helical" evidence="14">
    <location>
        <begin position="452"/>
        <end position="475"/>
    </location>
</feature>
<keyword evidence="3 12" id="KW-0245">EGF-like domain</keyword>
<evidence type="ECO:0000256" key="8">
    <source>
        <dbReference type="ARBA" id="ARBA00022777"/>
    </source>
</evidence>
<evidence type="ECO:0000256" key="6">
    <source>
        <dbReference type="ARBA" id="ARBA00022737"/>
    </source>
</evidence>
<reference evidence="17 18" key="2">
    <citation type="submission" date="2024-10" db="EMBL/GenBank/DDBJ databases">
        <authorList>
            <person name="Ryan C."/>
        </authorList>
    </citation>
    <scope>NUCLEOTIDE SEQUENCE [LARGE SCALE GENOMIC DNA]</scope>
</reference>
<organism evidence="17 18">
    <name type="scientific">Urochloa decumbens</name>
    <dbReference type="NCBI Taxonomy" id="240449"/>
    <lineage>
        <taxon>Eukaryota</taxon>
        <taxon>Viridiplantae</taxon>
        <taxon>Streptophyta</taxon>
        <taxon>Embryophyta</taxon>
        <taxon>Tracheophyta</taxon>
        <taxon>Spermatophyta</taxon>
        <taxon>Magnoliopsida</taxon>
        <taxon>Liliopsida</taxon>
        <taxon>Poales</taxon>
        <taxon>Poaceae</taxon>
        <taxon>PACMAD clade</taxon>
        <taxon>Panicoideae</taxon>
        <taxon>Panicodae</taxon>
        <taxon>Paniceae</taxon>
        <taxon>Melinidinae</taxon>
        <taxon>Urochloa</taxon>
    </lineage>
</organism>
<keyword evidence="10" id="KW-1015">Disulfide bond</keyword>
<evidence type="ECO:0000259" key="16">
    <source>
        <dbReference type="PROSITE" id="PS50026"/>
    </source>
</evidence>
<keyword evidence="2" id="KW-0723">Serine/threonine-protein kinase</keyword>
<dbReference type="PROSITE" id="PS00107">
    <property type="entry name" value="PROTEIN_KINASE_ATP"/>
    <property type="match status" value="1"/>
</dbReference>
<dbReference type="AlphaFoldDB" id="A0ABC9B534"/>
<dbReference type="PROSITE" id="PS50011">
    <property type="entry name" value="PROTEIN_KINASE_DOM"/>
    <property type="match status" value="1"/>
</dbReference>
<dbReference type="PANTHER" id="PTHR27005">
    <property type="entry name" value="WALL-ASSOCIATED RECEPTOR KINASE-LIKE 21"/>
    <property type="match status" value="1"/>
</dbReference>
<keyword evidence="18" id="KW-1185">Reference proteome</keyword>
<evidence type="ECO:0000256" key="7">
    <source>
        <dbReference type="ARBA" id="ARBA00022741"/>
    </source>
</evidence>
<dbReference type="SMART" id="SM00179">
    <property type="entry name" value="EGF_CA"/>
    <property type="match status" value="1"/>
</dbReference>
<dbReference type="Pfam" id="PF07645">
    <property type="entry name" value="EGF_CA"/>
    <property type="match status" value="1"/>
</dbReference>